<dbReference type="InterPro" id="IPR001611">
    <property type="entry name" value="Leu-rich_rpt"/>
</dbReference>
<evidence type="ECO:0000256" key="6">
    <source>
        <dbReference type="ARBA" id="ARBA00022692"/>
    </source>
</evidence>
<keyword evidence="11" id="KW-0675">Receptor</keyword>
<sequence length="991" mass="111166">MAATPESFHGAAVMCLLLFLLAPTVAVSSVSSAEMFNGSCIAAERDALLSFKAGITSDPTRRLRSWRGQDCCRWYGVTCSARTGHVVKLDLRNDFFLYDLFAVPQVHWLRGQISSSLLALRHLNHLDLSGNVLAGNTPIPEFICSLKSLTYLDLSNMNFSGRVPPHLGNLTKLVYLGIRNDFVTYAYEYAQTYSSDVSWLASLRSLEYLDMSDVDLSAAVDWVHSMNTLPNLRVLSLQNCLLNSSVPSLPHYNLTVLEELDLSLNSFNSPAAPNWYWDVTSLKSLDLYLCEFTGPFPDELGNLTMLEVLNMRGNNMEGMIPSTLKRLCSLQMINLSTNNIGGDITDLIERLPKCSWNSLQELDLSKANITGTTIKSLLNLTTLNALDISRNHLSGSVPVEIGTLRNLTVLYIDHNSFSGVISEDHFSGLTNLNEIDLSQNDLQVMVDSDWEPPFNLQFARFSSCYLGPQIPNWFRWQSNISILVISDSGLTGRIPDWFWTTFSNSIRLDLSYNQISGELPLNLEFLLSLEQLRLQSNHLTGSVPQLPRSLKILDISKNSLNGRLPSKFGAPYLRAALLFSNSITGTIPESICRWPQLKVLDLSNNLLTMGLPDCTSNELKQWNLPSSDNSRVNSTNSYSLEIHTILLKNNSLSGGFPSFLKQCHNLRFLDLTQNRFTGKLPTWISEDMPKLVMLRLRSNNFSGHIPIETMRLFSLRILDLANNTFSGVIPQSIVNLKALTTTDVAPDPIENPFRGDYWYGYVSFDEGLYNDSLSLVIKGQVLDYRENVVYFMSIDLSCNRLTGKIPEEIGSLLGLINLNLSSNLLSGNISYKLDNLQSLESLDLSNNQLSGEIPWSLSNLTSLSYLNLSYNNLSGRIPSGHQLDTLKADDPASMYIGNPDLCGHPLPVACPGDQPTQDGPVMWYEDDNTQMDFHLGLIVGFLLGLWIIFCGLLFKKTWRYAYFSLFDKLYDKVHVFSVLTWQQWFRKPDTN</sequence>
<evidence type="ECO:0000256" key="5">
    <source>
        <dbReference type="ARBA" id="ARBA00022626"/>
    </source>
</evidence>
<dbReference type="Pfam" id="PF08263">
    <property type="entry name" value="LRRNT_2"/>
    <property type="match status" value="1"/>
</dbReference>
<evidence type="ECO:0000256" key="13">
    <source>
        <dbReference type="SAM" id="Phobius"/>
    </source>
</evidence>
<evidence type="ECO:0000256" key="11">
    <source>
        <dbReference type="ARBA" id="ARBA00023170"/>
    </source>
</evidence>
<evidence type="ECO:0000256" key="3">
    <source>
        <dbReference type="ARBA" id="ARBA00022475"/>
    </source>
</evidence>
<dbReference type="FunFam" id="3.80.10.10:FF:000649">
    <property type="entry name" value="Leucine Rich Repeat family protein"/>
    <property type="match status" value="1"/>
</dbReference>
<gene>
    <name evidence="16" type="ORF">SEVIR_3G065700v2</name>
</gene>
<evidence type="ECO:0000256" key="10">
    <source>
        <dbReference type="ARBA" id="ARBA00023136"/>
    </source>
</evidence>
<organism evidence="16 17">
    <name type="scientific">Setaria viridis</name>
    <name type="common">Green bristlegrass</name>
    <name type="synonym">Setaria italica subsp. viridis</name>
    <dbReference type="NCBI Taxonomy" id="4556"/>
    <lineage>
        <taxon>Eukaryota</taxon>
        <taxon>Viridiplantae</taxon>
        <taxon>Streptophyta</taxon>
        <taxon>Embryophyta</taxon>
        <taxon>Tracheophyta</taxon>
        <taxon>Spermatophyta</taxon>
        <taxon>Magnoliopsida</taxon>
        <taxon>Liliopsida</taxon>
        <taxon>Poales</taxon>
        <taxon>Poaceae</taxon>
        <taxon>PACMAD clade</taxon>
        <taxon>Panicoideae</taxon>
        <taxon>Panicodae</taxon>
        <taxon>Paniceae</taxon>
        <taxon>Cenchrinae</taxon>
        <taxon>Setaria</taxon>
    </lineage>
</organism>
<feature type="signal peptide" evidence="14">
    <location>
        <begin position="1"/>
        <end position="26"/>
    </location>
</feature>
<dbReference type="AlphaFoldDB" id="A0A4U6VC30"/>
<feature type="transmembrane region" description="Helical" evidence="13">
    <location>
        <begin position="933"/>
        <end position="954"/>
    </location>
</feature>
<dbReference type="Pfam" id="PF13855">
    <property type="entry name" value="LRR_8"/>
    <property type="match status" value="1"/>
</dbReference>
<keyword evidence="7 14" id="KW-0732">Signal</keyword>
<protein>
    <recommendedName>
        <fullName evidence="15">Leucine-rich repeat-containing N-terminal plant-type domain-containing protein</fullName>
    </recommendedName>
</protein>
<dbReference type="Pfam" id="PF12799">
    <property type="entry name" value="LRR_4"/>
    <property type="match status" value="1"/>
</dbReference>
<evidence type="ECO:0000256" key="12">
    <source>
        <dbReference type="ARBA" id="ARBA00023180"/>
    </source>
</evidence>
<dbReference type="InterPro" id="IPR003591">
    <property type="entry name" value="Leu-rich_rpt_typical-subtyp"/>
</dbReference>
<dbReference type="FunFam" id="3.80.10.10:FF:000111">
    <property type="entry name" value="LRR receptor-like serine/threonine-protein kinase ERECTA"/>
    <property type="match status" value="1"/>
</dbReference>
<dbReference type="SUPFAM" id="SSF52047">
    <property type="entry name" value="RNI-like"/>
    <property type="match status" value="1"/>
</dbReference>
<keyword evidence="4" id="KW-0433">Leucine-rich repeat</keyword>
<dbReference type="PRINTS" id="PR00019">
    <property type="entry name" value="LEURICHRPT"/>
</dbReference>
<dbReference type="InterPro" id="IPR013210">
    <property type="entry name" value="LRR_N_plant-typ"/>
</dbReference>
<dbReference type="SMART" id="SM00369">
    <property type="entry name" value="LRR_TYP"/>
    <property type="match status" value="11"/>
</dbReference>
<keyword evidence="8" id="KW-0677">Repeat</keyword>
<dbReference type="InterPro" id="IPR025875">
    <property type="entry name" value="Leu-rich_rpt_4"/>
</dbReference>
<accession>A0A4U6VC30</accession>
<dbReference type="GO" id="GO:0009742">
    <property type="term" value="P:brassinosteroid mediated signaling pathway"/>
    <property type="evidence" value="ECO:0007669"/>
    <property type="project" value="UniProtKB-KW"/>
</dbReference>
<evidence type="ECO:0000256" key="2">
    <source>
        <dbReference type="ARBA" id="ARBA00009592"/>
    </source>
</evidence>
<dbReference type="InterPro" id="IPR032675">
    <property type="entry name" value="LRR_dom_sf"/>
</dbReference>
<dbReference type="Gene3D" id="3.80.10.10">
    <property type="entry name" value="Ribonuclease Inhibitor"/>
    <property type="match status" value="4"/>
</dbReference>
<dbReference type="OMA" id="NGDSARW"/>
<evidence type="ECO:0000259" key="15">
    <source>
        <dbReference type="Pfam" id="PF08263"/>
    </source>
</evidence>
<dbReference type="GO" id="GO:0005886">
    <property type="term" value="C:plasma membrane"/>
    <property type="evidence" value="ECO:0007669"/>
    <property type="project" value="UniProtKB-SubCell"/>
</dbReference>
<comment type="similarity">
    <text evidence="2">Belongs to the RLP family.</text>
</comment>
<dbReference type="Gramene" id="TKW24689">
    <property type="protein sequence ID" value="TKW24689"/>
    <property type="gene ID" value="SEVIR_3G065700v2"/>
</dbReference>
<dbReference type="Proteomes" id="UP000298652">
    <property type="component" value="Chromosome 3"/>
</dbReference>
<evidence type="ECO:0000256" key="9">
    <source>
        <dbReference type="ARBA" id="ARBA00022989"/>
    </source>
</evidence>
<evidence type="ECO:0000313" key="17">
    <source>
        <dbReference type="Proteomes" id="UP000298652"/>
    </source>
</evidence>
<keyword evidence="3" id="KW-1003">Cell membrane</keyword>
<dbReference type="SUPFAM" id="SSF52058">
    <property type="entry name" value="L domain-like"/>
    <property type="match status" value="2"/>
</dbReference>
<dbReference type="Pfam" id="PF00560">
    <property type="entry name" value="LRR_1"/>
    <property type="match status" value="9"/>
</dbReference>
<proteinExistence type="inferred from homology"/>
<evidence type="ECO:0000256" key="14">
    <source>
        <dbReference type="SAM" id="SignalP"/>
    </source>
</evidence>
<keyword evidence="6 13" id="KW-0812">Transmembrane</keyword>
<dbReference type="FunFam" id="3.80.10.10:FF:001347">
    <property type="entry name" value="LRR receptor-like serine/threonine-protein kinase GSO2"/>
    <property type="match status" value="1"/>
</dbReference>
<dbReference type="PANTHER" id="PTHR48063">
    <property type="entry name" value="LRR RECEPTOR-LIKE KINASE"/>
    <property type="match status" value="1"/>
</dbReference>
<dbReference type="PROSITE" id="PS51450">
    <property type="entry name" value="LRR"/>
    <property type="match status" value="1"/>
</dbReference>
<dbReference type="EMBL" id="CM016554">
    <property type="protein sequence ID" value="TKW24689.1"/>
    <property type="molecule type" value="Genomic_DNA"/>
</dbReference>
<evidence type="ECO:0000313" key="16">
    <source>
        <dbReference type="EMBL" id="TKW24689.1"/>
    </source>
</evidence>
<keyword evidence="5" id="KW-1070">Brassinosteroid signaling pathway</keyword>
<dbReference type="PANTHER" id="PTHR48063:SF108">
    <property type="entry name" value="LEUCINE-RICH REPEAT-CONTAINING N-TERMINAL PLANT-TYPE DOMAIN-CONTAINING PROTEIN"/>
    <property type="match status" value="1"/>
</dbReference>
<evidence type="ECO:0000256" key="4">
    <source>
        <dbReference type="ARBA" id="ARBA00022614"/>
    </source>
</evidence>
<comment type="subcellular location">
    <subcellularLocation>
        <location evidence="1">Cell membrane</location>
        <topology evidence="1">Single-pass type I membrane protein</topology>
    </subcellularLocation>
</comment>
<keyword evidence="9 13" id="KW-1133">Transmembrane helix</keyword>
<dbReference type="FunFam" id="3.80.10.10:FF:000041">
    <property type="entry name" value="LRR receptor-like serine/threonine-protein kinase ERECTA"/>
    <property type="match status" value="1"/>
</dbReference>
<evidence type="ECO:0000256" key="7">
    <source>
        <dbReference type="ARBA" id="ARBA00022729"/>
    </source>
</evidence>
<evidence type="ECO:0000256" key="1">
    <source>
        <dbReference type="ARBA" id="ARBA00004251"/>
    </source>
</evidence>
<keyword evidence="17" id="KW-1185">Reference proteome</keyword>
<evidence type="ECO:0000256" key="8">
    <source>
        <dbReference type="ARBA" id="ARBA00022737"/>
    </source>
</evidence>
<dbReference type="InterPro" id="IPR046956">
    <property type="entry name" value="RLP23-like"/>
</dbReference>
<feature type="domain" description="Leucine-rich repeat-containing N-terminal plant-type" evidence="15">
    <location>
        <begin position="43"/>
        <end position="80"/>
    </location>
</feature>
<reference evidence="16" key="1">
    <citation type="submission" date="2019-03" db="EMBL/GenBank/DDBJ databases">
        <title>WGS assembly of Setaria viridis.</title>
        <authorList>
            <person name="Huang P."/>
            <person name="Jenkins J."/>
            <person name="Grimwood J."/>
            <person name="Barry K."/>
            <person name="Healey A."/>
            <person name="Mamidi S."/>
            <person name="Sreedasyam A."/>
            <person name="Shu S."/>
            <person name="Feldman M."/>
            <person name="Wu J."/>
            <person name="Yu Y."/>
            <person name="Chen C."/>
            <person name="Johnson J."/>
            <person name="Rokhsar D."/>
            <person name="Baxter I."/>
            <person name="Schmutz J."/>
            <person name="Brutnell T."/>
            <person name="Kellogg E."/>
        </authorList>
    </citation>
    <scope>NUCLEOTIDE SEQUENCE [LARGE SCALE GENOMIC DNA]</scope>
</reference>
<name>A0A4U6VC30_SETVI</name>
<keyword evidence="10 13" id="KW-0472">Membrane</keyword>
<keyword evidence="12" id="KW-0325">Glycoprotein</keyword>
<feature type="chain" id="PRO_5020237464" description="Leucine-rich repeat-containing N-terminal plant-type domain-containing protein" evidence="14">
    <location>
        <begin position="27"/>
        <end position="991"/>
    </location>
</feature>